<dbReference type="SUPFAM" id="SSF51679">
    <property type="entry name" value="Bacterial luciferase-like"/>
    <property type="match status" value="1"/>
</dbReference>
<dbReference type="PANTHER" id="PTHR30137">
    <property type="entry name" value="LUCIFERASE-LIKE MONOOXYGENASE"/>
    <property type="match status" value="1"/>
</dbReference>
<dbReference type="CDD" id="cd00347">
    <property type="entry name" value="Flavin_utilizing_monoxygenases"/>
    <property type="match status" value="1"/>
</dbReference>
<evidence type="ECO:0000256" key="2">
    <source>
        <dbReference type="ARBA" id="ARBA00074555"/>
    </source>
</evidence>
<proteinExistence type="predicted"/>
<sequence length="333" mass="35603">MTALSILDLAPVPEGSDVSRSLANTIDLARHAERLGYRRYWLAEHHNMAGIASAATSVVIGAVAAATKTIRVGAGGIMLPNHAPLVIAEQFGTLAALYPGRIDLGLGRAPGSDMATARALRRDRAGDADSFPQDVMELMHWFEPAAEDQRLRANPGGGQDVPIWILGSSTFGAQLAAHLGLAFAFASHFAPGDMMAAIRLYRETFRPSARLDRPHVMLGFNVFAAETDDEARLLFTSVQQAFVNLRTGRPGKLPAPVEGYAERLDPAARAMIDQALSCSAVGGPATVRDQVRAFVERTGADELMITSQIWDHGARVRSLEILAEASAAWAKAA</sequence>
<dbReference type="NCBIfam" id="TIGR03558">
    <property type="entry name" value="oxido_grp_1"/>
    <property type="match status" value="1"/>
</dbReference>
<comment type="similarity">
    <text evidence="1">To bacterial alkanal monooxygenase alpha and beta chains.</text>
</comment>
<reference evidence="4 5" key="1">
    <citation type="submission" date="2017-03" db="EMBL/GenBank/DDBJ databases">
        <title>Lifting the veil on microbial sulfur biogeochemistry in mining wastewaters.</title>
        <authorList>
            <person name="Kantor R.S."/>
            <person name="Colenbrander Nelson T."/>
            <person name="Marshall S."/>
            <person name="Bennett D."/>
            <person name="Apte S."/>
            <person name="Camacho D."/>
            <person name="Thomas B.C."/>
            <person name="Warren L.A."/>
            <person name="Banfield J.F."/>
        </authorList>
    </citation>
    <scope>NUCLEOTIDE SEQUENCE [LARGE SCALE GENOMIC DNA]</scope>
    <source>
        <strain evidence="4">32-69-9</strain>
    </source>
</reference>
<name>A0A258FMQ3_9CAUL</name>
<dbReference type="InterPro" id="IPR036661">
    <property type="entry name" value="Luciferase-like_sf"/>
</dbReference>
<organism evidence="4 5">
    <name type="scientific">Brevundimonas subvibrioides</name>
    <dbReference type="NCBI Taxonomy" id="74313"/>
    <lineage>
        <taxon>Bacteria</taxon>
        <taxon>Pseudomonadati</taxon>
        <taxon>Pseudomonadota</taxon>
        <taxon>Alphaproteobacteria</taxon>
        <taxon>Caulobacterales</taxon>
        <taxon>Caulobacteraceae</taxon>
        <taxon>Brevundimonas</taxon>
    </lineage>
</organism>
<gene>
    <name evidence="4" type="ORF">B7Z01_07645</name>
</gene>
<comment type="caution">
    <text evidence="4">The sequence shown here is derived from an EMBL/GenBank/DDBJ whole genome shotgun (WGS) entry which is preliminary data.</text>
</comment>
<dbReference type="InterPro" id="IPR050766">
    <property type="entry name" value="Bact_Lucif_Oxidored"/>
</dbReference>
<evidence type="ECO:0000256" key="1">
    <source>
        <dbReference type="ARBA" id="ARBA00007789"/>
    </source>
</evidence>
<dbReference type="Proteomes" id="UP000215595">
    <property type="component" value="Unassembled WGS sequence"/>
</dbReference>
<dbReference type="Pfam" id="PF00296">
    <property type="entry name" value="Bac_luciferase"/>
    <property type="match status" value="1"/>
</dbReference>
<dbReference type="FunFam" id="3.20.20.30:FF:000002">
    <property type="entry name" value="LLM class flavin-dependent oxidoreductase"/>
    <property type="match status" value="1"/>
</dbReference>
<dbReference type="InterPro" id="IPR011251">
    <property type="entry name" value="Luciferase-like_dom"/>
</dbReference>
<protein>
    <recommendedName>
        <fullName evidence="2">Luciferase-like monooxygenase</fullName>
    </recommendedName>
</protein>
<dbReference type="Gene3D" id="3.20.20.30">
    <property type="entry name" value="Luciferase-like domain"/>
    <property type="match status" value="1"/>
</dbReference>
<evidence type="ECO:0000313" key="5">
    <source>
        <dbReference type="Proteomes" id="UP000215595"/>
    </source>
</evidence>
<evidence type="ECO:0000313" key="4">
    <source>
        <dbReference type="EMBL" id="OYX33850.1"/>
    </source>
</evidence>
<keyword evidence="4" id="KW-0503">Monooxygenase</keyword>
<evidence type="ECO:0000259" key="3">
    <source>
        <dbReference type="Pfam" id="PF00296"/>
    </source>
</evidence>
<dbReference type="GO" id="GO:0004497">
    <property type="term" value="F:monooxygenase activity"/>
    <property type="evidence" value="ECO:0007669"/>
    <property type="project" value="UniProtKB-KW"/>
</dbReference>
<keyword evidence="4" id="KW-0560">Oxidoreductase</keyword>
<dbReference type="GO" id="GO:0016705">
    <property type="term" value="F:oxidoreductase activity, acting on paired donors, with incorporation or reduction of molecular oxygen"/>
    <property type="evidence" value="ECO:0007669"/>
    <property type="project" value="InterPro"/>
</dbReference>
<feature type="domain" description="Luciferase-like" evidence="3">
    <location>
        <begin position="7"/>
        <end position="301"/>
    </location>
</feature>
<dbReference type="InterPro" id="IPR019949">
    <property type="entry name" value="CmoO-like"/>
</dbReference>
<dbReference type="AlphaFoldDB" id="A0A258FMQ3"/>
<dbReference type="PANTHER" id="PTHR30137:SF6">
    <property type="entry name" value="LUCIFERASE-LIKE MONOOXYGENASE"/>
    <property type="match status" value="1"/>
</dbReference>
<dbReference type="EMBL" id="NCEB01000013">
    <property type="protein sequence ID" value="OYX33850.1"/>
    <property type="molecule type" value="Genomic_DNA"/>
</dbReference>
<accession>A0A258FMQ3</accession>
<dbReference type="GO" id="GO:0005829">
    <property type="term" value="C:cytosol"/>
    <property type="evidence" value="ECO:0007669"/>
    <property type="project" value="TreeGrafter"/>
</dbReference>